<proteinExistence type="predicted"/>
<dbReference type="AlphaFoldDB" id="A0AAV6VWE6"/>
<dbReference type="EMBL" id="JAFNEN010000011">
    <property type="protein sequence ID" value="KAG8200887.1"/>
    <property type="molecule type" value="Genomic_DNA"/>
</dbReference>
<comment type="caution">
    <text evidence="1">The sequence shown here is derived from an EMBL/GenBank/DDBJ whole genome shotgun (WGS) entry which is preliminary data.</text>
</comment>
<dbReference type="Proteomes" id="UP000827092">
    <property type="component" value="Unassembled WGS sequence"/>
</dbReference>
<evidence type="ECO:0000313" key="1">
    <source>
        <dbReference type="EMBL" id="KAG8200887.1"/>
    </source>
</evidence>
<accession>A0AAV6VWE6</accession>
<gene>
    <name evidence="1" type="ORF">JTE90_020527</name>
</gene>
<organism evidence="1 2">
    <name type="scientific">Oedothorax gibbosus</name>
    <dbReference type="NCBI Taxonomy" id="931172"/>
    <lineage>
        <taxon>Eukaryota</taxon>
        <taxon>Metazoa</taxon>
        <taxon>Ecdysozoa</taxon>
        <taxon>Arthropoda</taxon>
        <taxon>Chelicerata</taxon>
        <taxon>Arachnida</taxon>
        <taxon>Araneae</taxon>
        <taxon>Araneomorphae</taxon>
        <taxon>Entelegynae</taxon>
        <taxon>Araneoidea</taxon>
        <taxon>Linyphiidae</taxon>
        <taxon>Erigoninae</taxon>
        <taxon>Oedothorax</taxon>
    </lineage>
</organism>
<evidence type="ECO:0000313" key="2">
    <source>
        <dbReference type="Proteomes" id="UP000827092"/>
    </source>
</evidence>
<protein>
    <submittedName>
        <fullName evidence="1">Uncharacterized protein</fullName>
    </submittedName>
</protein>
<reference evidence="1 2" key="1">
    <citation type="journal article" date="2022" name="Nat. Ecol. Evol.">
        <title>A masculinizing supergene underlies an exaggerated male reproductive morph in a spider.</title>
        <authorList>
            <person name="Hendrickx F."/>
            <person name="De Corte Z."/>
            <person name="Sonet G."/>
            <person name="Van Belleghem S.M."/>
            <person name="Kostlbacher S."/>
            <person name="Vangestel C."/>
        </authorList>
    </citation>
    <scope>NUCLEOTIDE SEQUENCE [LARGE SCALE GENOMIC DNA]</scope>
    <source>
        <strain evidence="1">W744_W776</strain>
    </source>
</reference>
<name>A0AAV6VWE6_9ARAC</name>
<keyword evidence="2" id="KW-1185">Reference proteome</keyword>
<sequence>MFTAFQINGGIIFMVEVSQGRFVMVRAGCHQLGPECQVRIFESISPVISGFRELFPNYSFRGGGGWWTKKSDKIGDVASYCCSRTETEIVFCSDMTHSNRAHFSFGLVCLTPAEWVGRKN</sequence>